<dbReference type="InterPro" id="IPR001789">
    <property type="entry name" value="Sig_transdc_resp-reg_receiver"/>
</dbReference>
<evidence type="ECO:0000256" key="1">
    <source>
        <dbReference type="ARBA" id="ARBA00022553"/>
    </source>
</evidence>
<reference evidence="4 5" key="1">
    <citation type="submission" date="2019-02" db="EMBL/GenBank/DDBJ databases">
        <title>Deep-cultivation of Planctomycetes and their phenomic and genomic characterization uncovers novel biology.</title>
        <authorList>
            <person name="Wiegand S."/>
            <person name="Jogler M."/>
            <person name="Boedeker C."/>
            <person name="Pinto D."/>
            <person name="Vollmers J."/>
            <person name="Rivas-Marin E."/>
            <person name="Kohn T."/>
            <person name="Peeters S.H."/>
            <person name="Heuer A."/>
            <person name="Rast P."/>
            <person name="Oberbeckmann S."/>
            <person name="Bunk B."/>
            <person name="Jeske O."/>
            <person name="Meyerdierks A."/>
            <person name="Storesund J.E."/>
            <person name="Kallscheuer N."/>
            <person name="Luecker S."/>
            <person name="Lage O.M."/>
            <person name="Pohl T."/>
            <person name="Merkel B.J."/>
            <person name="Hornburger P."/>
            <person name="Mueller R.-W."/>
            <person name="Bruemmer F."/>
            <person name="Labrenz M."/>
            <person name="Spormann A.M."/>
            <person name="Op den Camp H."/>
            <person name="Overmann J."/>
            <person name="Amann R."/>
            <person name="Jetten M.S.M."/>
            <person name="Mascher T."/>
            <person name="Medema M.H."/>
            <person name="Devos D.P."/>
            <person name="Kaster A.-K."/>
            <person name="Ovreas L."/>
            <person name="Rohde M."/>
            <person name="Galperin M.Y."/>
            <person name="Jogler C."/>
        </authorList>
    </citation>
    <scope>NUCLEOTIDE SEQUENCE [LARGE SCALE GENOMIC DNA]</scope>
    <source>
        <strain evidence="4 5">Poly24</strain>
    </source>
</reference>
<dbReference type="KEGG" id="rcf:Poly24_52100"/>
<dbReference type="Proteomes" id="UP000315082">
    <property type="component" value="Chromosome"/>
</dbReference>
<keyword evidence="1 2" id="KW-0597">Phosphoprotein</keyword>
<dbReference type="EMBL" id="CP036348">
    <property type="protein sequence ID" value="QDV71474.1"/>
    <property type="molecule type" value="Genomic_DNA"/>
</dbReference>
<accession>A0A518K0Z8</accession>
<evidence type="ECO:0000313" key="5">
    <source>
        <dbReference type="Proteomes" id="UP000315082"/>
    </source>
</evidence>
<organism evidence="4 5">
    <name type="scientific">Rosistilla carotiformis</name>
    <dbReference type="NCBI Taxonomy" id="2528017"/>
    <lineage>
        <taxon>Bacteria</taxon>
        <taxon>Pseudomonadati</taxon>
        <taxon>Planctomycetota</taxon>
        <taxon>Planctomycetia</taxon>
        <taxon>Pirellulales</taxon>
        <taxon>Pirellulaceae</taxon>
        <taxon>Rosistilla</taxon>
    </lineage>
</organism>
<dbReference type="InterPro" id="IPR050595">
    <property type="entry name" value="Bact_response_regulator"/>
</dbReference>
<dbReference type="Gene3D" id="3.40.50.2300">
    <property type="match status" value="1"/>
</dbReference>
<evidence type="ECO:0000259" key="3">
    <source>
        <dbReference type="PROSITE" id="PS50110"/>
    </source>
</evidence>
<dbReference type="CDD" id="cd00156">
    <property type="entry name" value="REC"/>
    <property type="match status" value="1"/>
</dbReference>
<dbReference type="SMART" id="SM00448">
    <property type="entry name" value="REC"/>
    <property type="match status" value="1"/>
</dbReference>
<gene>
    <name evidence="4" type="primary">mprA_3</name>
    <name evidence="4" type="ORF">Poly24_52100</name>
</gene>
<dbReference type="InterPro" id="IPR011006">
    <property type="entry name" value="CheY-like_superfamily"/>
</dbReference>
<dbReference type="AlphaFoldDB" id="A0A518K0Z8"/>
<dbReference type="OrthoDB" id="292005at2"/>
<evidence type="ECO:0000313" key="4">
    <source>
        <dbReference type="EMBL" id="QDV71474.1"/>
    </source>
</evidence>
<name>A0A518K0Z8_9BACT</name>
<dbReference type="PROSITE" id="PS50110">
    <property type="entry name" value="RESPONSE_REGULATORY"/>
    <property type="match status" value="1"/>
</dbReference>
<dbReference type="PANTHER" id="PTHR44591">
    <property type="entry name" value="STRESS RESPONSE REGULATOR PROTEIN 1"/>
    <property type="match status" value="1"/>
</dbReference>
<sequence>MFDDIDRDIDPKPNNVPTILIADDDRDLVAAMTRRITHLGFRVTIAHDALSALVLIKRDRPDMIVLDIHMPAGNGMCVLEMLRSEWAWSRIPVVVVSGAATAPMIQRVRDDNAHFVPKSTGMWPKLQHHITQTLAPPMPEPVTV</sequence>
<protein>
    <submittedName>
        <fullName evidence="4">Response regulator MprA</fullName>
    </submittedName>
</protein>
<feature type="modified residue" description="4-aspartylphosphate" evidence="2">
    <location>
        <position position="67"/>
    </location>
</feature>
<dbReference type="GO" id="GO:0000160">
    <property type="term" value="P:phosphorelay signal transduction system"/>
    <property type="evidence" value="ECO:0007669"/>
    <property type="project" value="InterPro"/>
</dbReference>
<dbReference type="Pfam" id="PF00072">
    <property type="entry name" value="Response_reg"/>
    <property type="match status" value="1"/>
</dbReference>
<keyword evidence="5" id="KW-1185">Reference proteome</keyword>
<dbReference type="SUPFAM" id="SSF52172">
    <property type="entry name" value="CheY-like"/>
    <property type="match status" value="1"/>
</dbReference>
<feature type="domain" description="Response regulatory" evidence="3">
    <location>
        <begin position="18"/>
        <end position="134"/>
    </location>
</feature>
<dbReference type="RefSeq" id="WP_145102035.1">
    <property type="nucleotide sequence ID" value="NZ_CP036348.1"/>
</dbReference>
<proteinExistence type="predicted"/>
<evidence type="ECO:0000256" key="2">
    <source>
        <dbReference type="PROSITE-ProRule" id="PRU00169"/>
    </source>
</evidence>
<dbReference type="PANTHER" id="PTHR44591:SF23">
    <property type="entry name" value="CHEY SUBFAMILY"/>
    <property type="match status" value="1"/>
</dbReference>